<reference evidence="5 6" key="1">
    <citation type="submission" date="2018-08" db="EMBL/GenBank/DDBJ databases">
        <title>A genome reference for cultivated species of the human gut microbiota.</title>
        <authorList>
            <person name="Zou Y."/>
            <person name="Xue W."/>
            <person name="Luo G."/>
        </authorList>
    </citation>
    <scope>NUCLEOTIDE SEQUENCE [LARGE SCALE GENOMIC DNA]</scope>
    <source>
        <strain evidence="5 6">AM17-48</strain>
    </source>
</reference>
<feature type="domain" description="Glycoside hydrolase 35 catalytic" evidence="4">
    <location>
        <begin position="59"/>
        <end position="426"/>
    </location>
</feature>
<keyword evidence="3" id="KW-0732">Signal</keyword>
<dbReference type="Gene3D" id="3.20.20.80">
    <property type="entry name" value="Glycosidases"/>
    <property type="match status" value="1"/>
</dbReference>
<evidence type="ECO:0000256" key="2">
    <source>
        <dbReference type="RuleBase" id="RU003679"/>
    </source>
</evidence>
<evidence type="ECO:0000313" key="6">
    <source>
        <dbReference type="Proteomes" id="UP000283329"/>
    </source>
</evidence>
<gene>
    <name evidence="5" type="ORF">DW206_19175</name>
</gene>
<keyword evidence="5" id="KW-0378">Hydrolase</keyword>
<dbReference type="AlphaFoldDB" id="A0A3E5HN31"/>
<dbReference type="Gene3D" id="2.102.20.10">
    <property type="entry name" value="Beta-galactosidase, domain 2"/>
    <property type="match status" value="1"/>
</dbReference>
<comment type="similarity">
    <text evidence="1 2">Belongs to the glycosyl hydrolase 35 family.</text>
</comment>
<dbReference type="EMBL" id="QRJR01000023">
    <property type="protein sequence ID" value="RHH42256.1"/>
    <property type="molecule type" value="Genomic_DNA"/>
</dbReference>
<comment type="caution">
    <text evidence="5">The sequence shown here is derived from an EMBL/GenBank/DDBJ whole genome shotgun (WGS) entry which is preliminary data.</text>
</comment>
<dbReference type="InterPro" id="IPR031330">
    <property type="entry name" value="Gly_Hdrlase_35_cat"/>
</dbReference>
<dbReference type="InterPro" id="IPR037110">
    <property type="entry name" value="Betagal_dom2_sf"/>
</dbReference>
<feature type="chain" id="PRO_5030076200" evidence="3">
    <location>
        <begin position="21"/>
        <end position="782"/>
    </location>
</feature>
<proteinExistence type="inferred from homology"/>
<accession>A0A3E5HN31</accession>
<dbReference type="GO" id="GO:0005975">
    <property type="term" value="P:carbohydrate metabolic process"/>
    <property type="evidence" value="ECO:0007669"/>
    <property type="project" value="InterPro"/>
</dbReference>
<protein>
    <submittedName>
        <fullName evidence="5">Glycosyl hydrolase family 35</fullName>
    </submittedName>
</protein>
<dbReference type="InterPro" id="IPR001944">
    <property type="entry name" value="Glycoside_Hdrlase_35"/>
</dbReference>
<evidence type="ECO:0000259" key="4">
    <source>
        <dbReference type="Pfam" id="PF01301"/>
    </source>
</evidence>
<evidence type="ECO:0000256" key="1">
    <source>
        <dbReference type="ARBA" id="ARBA00009809"/>
    </source>
</evidence>
<feature type="signal peptide" evidence="3">
    <location>
        <begin position="1"/>
        <end position="20"/>
    </location>
</feature>
<dbReference type="Proteomes" id="UP000283329">
    <property type="component" value="Unassembled WGS sequence"/>
</dbReference>
<dbReference type="PRINTS" id="PR00742">
    <property type="entry name" value="GLHYDRLASE35"/>
</dbReference>
<dbReference type="SUPFAM" id="SSF51445">
    <property type="entry name" value="(Trans)glycosidases"/>
    <property type="match status" value="1"/>
</dbReference>
<organism evidence="5 6">
    <name type="scientific">Bacteroides ovatus</name>
    <dbReference type="NCBI Taxonomy" id="28116"/>
    <lineage>
        <taxon>Bacteria</taxon>
        <taxon>Pseudomonadati</taxon>
        <taxon>Bacteroidota</taxon>
        <taxon>Bacteroidia</taxon>
        <taxon>Bacteroidales</taxon>
        <taxon>Bacteroidaceae</taxon>
        <taxon>Bacteroides</taxon>
    </lineage>
</organism>
<dbReference type="PANTHER" id="PTHR23421">
    <property type="entry name" value="BETA-GALACTOSIDASE RELATED"/>
    <property type="match status" value="1"/>
</dbReference>
<dbReference type="InterPro" id="IPR017853">
    <property type="entry name" value="GH"/>
</dbReference>
<evidence type="ECO:0000313" key="5">
    <source>
        <dbReference type="EMBL" id="RHH42256.1"/>
    </source>
</evidence>
<evidence type="ECO:0000256" key="3">
    <source>
        <dbReference type="SAM" id="SignalP"/>
    </source>
</evidence>
<sequence length="782" mass="88719">MKKKIYAALAFALYATTFHAQQVYELSAPAKEKTIYTGHLKMGGSNPSGGNISVNSYYMSIDGKPVIPVMGEFHFTRYPRAQWEQEIVKMKAGGVNVLPTYIFWGLHEEEEGKFCWSGNKDLRHFIELCKKHDMPVIVRIGPFCHGEIRNGSIPDWLFARPVDVRSNQPLYLSYVKRLYGEIGRQLQGLYYKDGGPIIGCQLENEMQHSASPWGVNYPGEPLDFTVASYDIDYAMIGVSVMDKKVTTAELGEEHMRTLKKMAQEEGIITPFYTATGWGNAAVIDNEAIPVTSAYTYPFWEEPRMSPFCMFKDIHCVPDYAPVRYDAERFPSFCAEMGAGIQMIYRRRPIVTARAAQALMIRTLGSGSNGIGYYMYHGGSTPLRQDNIGSYQDEPMGMPKISYDFQAPLGEFGLEHPSYRYLRTIHSFLADFGSNLAPMETVLPEGWDKMTPDNRDDLRYAARMKDDSGFIFMINFQDHDTLRHDMDGLQLQLNLRNETLRIPEQGTFTLPKDESMILPFNLMLGSARLRYATAQPLMKINDNGIDHYIFFAPEGMKPEYCFDARTVKGKVKYAVTSGLKSTITVTPRNGKKIKITTLNHEQALNAIKVDGQLLITTATVLPTAEGITLQQLGNNAFDYILYPSAKGWQSQTVQVQPVSPECRVEKITTRRITVAFSDTVHTPQVNEYFMKIDYTGDVAMAFLGGKMVQDEFWHAQPWMIGLNRHKEMMNKEAMSFYFRPLRSDATCLQDLPQSAIPDFKGNNQVLEIKNVEIIPQYQLRINN</sequence>
<dbReference type="RefSeq" id="WP_115484729.1">
    <property type="nucleotide sequence ID" value="NZ_BAABYV010000001.1"/>
</dbReference>
<dbReference type="GO" id="GO:0004553">
    <property type="term" value="F:hydrolase activity, hydrolyzing O-glycosyl compounds"/>
    <property type="evidence" value="ECO:0007669"/>
    <property type="project" value="InterPro"/>
</dbReference>
<name>A0A3E5HN31_BACOV</name>
<dbReference type="Pfam" id="PF01301">
    <property type="entry name" value="Glyco_hydro_35"/>
    <property type="match status" value="1"/>
</dbReference>